<sequence length="66" mass="7954">MRYFIFKNTCILMLTSTDMMPFIIKHFIHWFVLKIFPGGLLLCTKNACQDLRTLSQTFYPMYFKFS</sequence>
<name>A0A0E9VYB9_ANGAN</name>
<reference evidence="1" key="2">
    <citation type="journal article" date="2015" name="Fish Shellfish Immunol.">
        <title>Early steps in the European eel (Anguilla anguilla)-Vibrio vulnificus interaction in the gills: Role of the RtxA13 toxin.</title>
        <authorList>
            <person name="Callol A."/>
            <person name="Pajuelo D."/>
            <person name="Ebbesson L."/>
            <person name="Teles M."/>
            <person name="MacKenzie S."/>
            <person name="Amaro C."/>
        </authorList>
    </citation>
    <scope>NUCLEOTIDE SEQUENCE</scope>
</reference>
<proteinExistence type="predicted"/>
<protein>
    <submittedName>
        <fullName evidence="1">Uncharacterized protein</fullName>
    </submittedName>
</protein>
<reference evidence="1" key="1">
    <citation type="submission" date="2014-11" db="EMBL/GenBank/DDBJ databases">
        <authorList>
            <person name="Amaro Gonzalez C."/>
        </authorList>
    </citation>
    <scope>NUCLEOTIDE SEQUENCE</scope>
</reference>
<organism evidence="1">
    <name type="scientific">Anguilla anguilla</name>
    <name type="common">European freshwater eel</name>
    <name type="synonym">Muraena anguilla</name>
    <dbReference type="NCBI Taxonomy" id="7936"/>
    <lineage>
        <taxon>Eukaryota</taxon>
        <taxon>Metazoa</taxon>
        <taxon>Chordata</taxon>
        <taxon>Craniata</taxon>
        <taxon>Vertebrata</taxon>
        <taxon>Euteleostomi</taxon>
        <taxon>Actinopterygii</taxon>
        <taxon>Neopterygii</taxon>
        <taxon>Teleostei</taxon>
        <taxon>Anguilliformes</taxon>
        <taxon>Anguillidae</taxon>
        <taxon>Anguilla</taxon>
    </lineage>
</organism>
<dbReference type="AlphaFoldDB" id="A0A0E9VYB9"/>
<accession>A0A0E9VYB9</accession>
<evidence type="ECO:0000313" key="1">
    <source>
        <dbReference type="EMBL" id="JAH83087.1"/>
    </source>
</evidence>
<dbReference type="EMBL" id="GBXM01025490">
    <property type="protein sequence ID" value="JAH83087.1"/>
    <property type="molecule type" value="Transcribed_RNA"/>
</dbReference>